<keyword evidence="6" id="KW-0675">Receptor</keyword>
<evidence type="ECO:0000256" key="2">
    <source>
        <dbReference type="ARBA" id="ARBA00022692"/>
    </source>
</evidence>
<evidence type="ECO:0000256" key="1">
    <source>
        <dbReference type="ARBA" id="ARBA00004141"/>
    </source>
</evidence>
<reference evidence="9" key="3">
    <citation type="submission" date="2023-05" db="EMBL/GenBank/DDBJ databases">
        <authorList>
            <person name="Smith C.H."/>
        </authorList>
    </citation>
    <scope>NUCLEOTIDE SEQUENCE</scope>
    <source>
        <strain evidence="9">CHS0354</strain>
        <tissue evidence="9">Mantle</tissue>
    </source>
</reference>
<organism evidence="9 10">
    <name type="scientific">Potamilus streckersoni</name>
    <dbReference type="NCBI Taxonomy" id="2493646"/>
    <lineage>
        <taxon>Eukaryota</taxon>
        <taxon>Metazoa</taxon>
        <taxon>Spiralia</taxon>
        <taxon>Lophotrochozoa</taxon>
        <taxon>Mollusca</taxon>
        <taxon>Bivalvia</taxon>
        <taxon>Autobranchia</taxon>
        <taxon>Heteroconchia</taxon>
        <taxon>Palaeoheterodonta</taxon>
        <taxon>Unionida</taxon>
        <taxon>Unionoidea</taxon>
        <taxon>Unionidae</taxon>
        <taxon>Ambleminae</taxon>
        <taxon>Lampsilini</taxon>
        <taxon>Potamilus</taxon>
    </lineage>
</organism>
<comment type="caution">
    <text evidence="9">The sequence shown here is derived from an EMBL/GenBank/DDBJ whole genome shotgun (WGS) entry which is preliminary data.</text>
</comment>
<dbReference type="PANTHER" id="PTHR24240">
    <property type="entry name" value="OPSIN"/>
    <property type="match status" value="1"/>
</dbReference>
<evidence type="ECO:0000256" key="7">
    <source>
        <dbReference type="ARBA" id="ARBA00023224"/>
    </source>
</evidence>
<keyword evidence="3" id="KW-1133">Transmembrane helix</keyword>
<keyword evidence="2" id="KW-0812">Transmembrane</keyword>
<comment type="subcellular location">
    <subcellularLocation>
        <location evidence="1">Membrane</location>
        <topology evidence="1">Multi-pass membrane protein</topology>
    </subcellularLocation>
</comment>
<dbReference type="Proteomes" id="UP001195483">
    <property type="component" value="Unassembled WGS sequence"/>
</dbReference>
<feature type="domain" description="G-protein coupled receptors family 1 profile" evidence="8">
    <location>
        <begin position="1"/>
        <end position="48"/>
    </location>
</feature>
<evidence type="ECO:0000313" key="9">
    <source>
        <dbReference type="EMBL" id="KAK3587243.1"/>
    </source>
</evidence>
<dbReference type="SUPFAM" id="SSF81321">
    <property type="entry name" value="Family A G protein-coupled receptor-like"/>
    <property type="match status" value="1"/>
</dbReference>
<name>A0AAE0S905_9BIVA</name>
<dbReference type="GO" id="GO:0004930">
    <property type="term" value="F:G protein-coupled receptor activity"/>
    <property type="evidence" value="ECO:0007669"/>
    <property type="project" value="UniProtKB-KW"/>
</dbReference>
<dbReference type="InterPro" id="IPR017452">
    <property type="entry name" value="GPCR_Rhodpsn_7TM"/>
</dbReference>
<dbReference type="InterPro" id="IPR050125">
    <property type="entry name" value="GPCR_opsins"/>
</dbReference>
<keyword evidence="5" id="KW-0472">Membrane</keyword>
<dbReference type="Gene3D" id="1.20.1070.10">
    <property type="entry name" value="Rhodopsin 7-helix transmembrane proteins"/>
    <property type="match status" value="1"/>
</dbReference>
<evidence type="ECO:0000259" key="8">
    <source>
        <dbReference type="PROSITE" id="PS50262"/>
    </source>
</evidence>
<proteinExistence type="predicted"/>
<evidence type="ECO:0000256" key="4">
    <source>
        <dbReference type="ARBA" id="ARBA00023040"/>
    </source>
</evidence>
<dbReference type="AlphaFoldDB" id="A0AAE0S905"/>
<sequence>MVVLFIIAWTPYAVITVWNIFYKPVDSNVQVLPTMFAKISCASNPIIHGFLSDRFRESARRLFLKKPQGQRNQSERNINDNNRQILMGPSRNILHDDVNTVENMER</sequence>
<evidence type="ECO:0000256" key="5">
    <source>
        <dbReference type="ARBA" id="ARBA00023136"/>
    </source>
</evidence>
<evidence type="ECO:0000256" key="3">
    <source>
        <dbReference type="ARBA" id="ARBA00022989"/>
    </source>
</evidence>
<accession>A0AAE0S905</accession>
<evidence type="ECO:0000313" key="10">
    <source>
        <dbReference type="Proteomes" id="UP001195483"/>
    </source>
</evidence>
<gene>
    <name evidence="9" type="ORF">CHS0354_030430</name>
</gene>
<evidence type="ECO:0000256" key="6">
    <source>
        <dbReference type="ARBA" id="ARBA00023170"/>
    </source>
</evidence>
<dbReference type="GO" id="GO:0016020">
    <property type="term" value="C:membrane"/>
    <property type="evidence" value="ECO:0007669"/>
    <property type="project" value="UniProtKB-SubCell"/>
</dbReference>
<reference evidence="9" key="2">
    <citation type="journal article" date="2021" name="Genome Biol. Evol.">
        <title>Developing a high-quality reference genome for a parasitic bivalve with doubly uniparental inheritance (Bivalvia: Unionida).</title>
        <authorList>
            <person name="Smith C.H."/>
        </authorList>
    </citation>
    <scope>NUCLEOTIDE SEQUENCE</scope>
    <source>
        <strain evidence="9">CHS0354</strain>
        <tissue evidence="9">Mantle</tissue>
    </source>
</reference>
<dbReference type="EMBL" id="JAEAOA010001810">
    <property type="protein sequence ID" value="KAK3587243.1"/>
    <property type="molecule type" value="Genomic_DNA"/>
</dbReference>
<protein>
    <recommendedName>
        <fullName evidence="8">G-protein coupled receptors family 1 profile domain-containing protein</fullName>
    </recommendedName>
</protein>
<keyword evidence="7" id="KW-0807">Transducer</keyword>
<reference evidence="9" key="1">
    <citation type="journal article" date="2021" name="Genome Biol. Evol.">
        <title>A High-Quality Reference Genome for a Parasitic Bivalve with Doubly Uniparental Inheritance (Bivalvia: Unionida).</title>
        <authorList>
            <person name="Smith C.H."/>
        </authorList>
    </citation>
    <scope>NUCLEOTIDE SEQUENCE</scope>
    <source>
        <strain evidence="9">CHS0354</strain>
    </source>
</reference>
<keyword evidence="4" id="KW-0297">G-protein coupled receptor</keyword>
<keyword evidence="10" id="KW-1185">Reference proteome</keyword>
<dbReference type="PROSITE" id="PS50262">
    <property type="entry name" value="G_PROTEIN_RECEP_F1_2"/>
    <property type="match status" value="1"/>
</dbReference>